<comment type="function">
    <text evidence="3">Covalently attaches a chromophore to Cys residue(s) of phycobiliproteins.</text>
</comment>
<accession>A0A0D8ZQ39</accession>
<sequence length="190" mass="21572">MISSELKTLAQYMTGEFDNKEQALADPAWYVHLRTWQITVPFFTEDSITIFAEQANIMSLHKPYRPRLLRLQQKQEKLQVQYYMPKDPAAVNGAATNPELLKSLTIEQFELLPGCLLDVKVEHLADGKVFTAALAPDCRCCFNYAGEVREVSLGFQASKDEFLSYDKGIDSTTGKALWGAILGPFRFRKR</sequence>
<dbReference type="InterPro" id="IPR038672">
    <property type="entry name" value="CpcT/CpeT_sf"/>
</dbReference>
<dbReference type="Pfam" id="PF06206">
    <property type="entry name" value="CpeT"/>
    <property type="match status" value="1"/>
</dbReference>
<proteinExistence type="inferred from homology"/>
<dbReference type="Gene3D" id="2.40.128.590">
    <property type="entry name" value="CpcT/CpeT domain"/>
    <property type="match status" value="1"/>
</dbReference>
<dbReference type="GO" id="GO:0017006">
    <property type="term" value="P:protein-tetrapyrrole linkage"/>
    <property type="evidence" value="ECO:0007669"/>
    <property type="project" value="UniProtKB-UniRule"/>
</dbReference>
<keyword evidence="5" id="KW-1185">Reference proteome</keyword>
<evidence type="ECO:0000313" key="5">
    <source>
        <dbReference type="Proteomes" id="UP000032452"/>
    </source>
</evidence>
<dbReference type="Proteomes" id="UP000032452">
    <property type="component" value="Unassembled WGS sequence"/>
</dbReference>
<dbReference type="InterPro" id="IPR010404">
    <property type="entry name" value="CpcT/CpeT"/>
</dbReference>
<dbReference type="GO" id="GO:0016829">
    <property type="term" value="F:lyase activity"/>
    <property type="evidence" value="ECO:0007669"/>
    <property type="project" value="UniProtKB-KW"/>
</dbReference>
<name>A0A0D8ZQ39_9CYAN</name>
<evidence type="ECO:0000256" key="3">
    <source>
        <dbReference type="HAMAP-Rule" id="MF_01460"/>
    </source>
</evidence>
<evidence type="ECO:0000256" key="2">
    <source>
        <dbReference type="ARBA" id="ARBA00023239"/>
    </source>
</evidence>
<organism evidence="4 5">
    <name type="scientific">Aliterella atlantica CENA595</name>
    <dbReference type="NCBI Taxonomy" id="1618023"/>
    <lineage>
        <taxon>Bacteria</taxon>
        <taxon>Bacillati</taxon>
        <taxon>Cyanobacteriota</taxon>
        <taxon>Cyanophyceae</taxon>
        <taxon>Chroococcidiopsidales</taxon>
        <taxon>Aliterellaceae</taxon>
        <taxon>Aliterella</taxon>
    </lineage>
</organism>
<reference evidence="4 5" key="1">
    <citation type="submission" date="2015-02" db="EMBL/GenBank/DDBJ databases">
        <title>Draft genome of a novel marine cyanobacterium (Chroococcales) isolated from South Atlantic Ocean.</title>
        <authorList>
            <person name="Rigonato J."/>
            <person name="Alvarenga D.O."/>
            <person name="Branco L.H."/>
            <person name="Varani A.M."/>
            <person name="Brandini F.P."/>
            <person name="Fiore M.F."/>
        </authorList>
    </citation>
    <scope>NUCLEOTIDE SEQUENCE [LARGE SCALE GENOMIC DNA]</scope>
    <source>
        <strain evidence="4 5">CENA595</strain>
    </source>
</reference>
<dbReference type="HAMAP" id="MF_01460">
    <property type="entry name" value="Chrphore_lyase_CpxT"/>
    <property type="match status" value="1"/>
</dbReference>
<dbReference type="PANTHER" id="PTHR35137">
    <property type="entry name" value="CHROMOPHORE LYASE CRL, CHLOROPLASTIC"/>
    <property type="match status" value="1"/>
</dbReference>
<dbReference type="STRING" id="1618023.UH38_15700"/>
<dbReference type="OrthoDB" id="509174at2"/>
<evidence type="ECO:0000256" key="1">
    <source>
        <dbReference type="ARBA" id="ARBA00008206"/>
    </source>
</evidence>
<protein>
    <recommendedName>
        <fullName evidence="3">Chromophore lyase CpcT/CpeT</fullName>
        <ecNumber evidence="3">4.-.-.-</ecNumber>
    </recommendedName>
</protein>
<comment type="similarity">
    <text evidence="1 3">Belongs to the CpcT/CpeT biliprotein lyase family.</text>
</comment>
<dbReference type="EMBL" id="JYON01000017">
    <property type="protein sequence ID" value="KJH70840.1"/>
    <property type="molecule type" value="Genomic_DNA"/>
</dbReference>
<dbReference type="EC" id="4.-.-.-" evidence="3"/>
<dbReference type="RefSeq" id="WP_045055623.1">
    <property type="nucleotide sequence ID" value="NZ_CAWMDP010000003.1"/>
</dbReference>
<gene>
    <name evidence="3" type="primary">cpcT</name>
    <name evidence="4" type="ORF">UH38_15700</name>
</gene>
<dbReference type="PATRIC" id="fig|1618023.3.peg.167"/>
<evidence type="ECO:0000313" key="4">
    <source>
        <dbReference type="EMBL" id="KJH70840.1"/>
    </source>
</evidence>
<comment type="caution">
    <text evidence="4">The sequence shown here is derived from an EMBL/GenBank/DDBJ whole genome shotgun (WGS) entry which is preliminary data.</text>
</comment>
<dbReference type="PANTHER" id="PTHR35137:SF1">
    <property type="entry name" value="CHROMOPHORE LYASE CRL, CHLOROPLASTIC"/>
    <property type="match status" value="1"/>
</dbReference>
<dbReference type="CDD" id="cd16338">
    <property type="entry name" value="CpcT"/>
    <property type="match status" value="1"/>
</dbReference>
<dbReference type="AlphaFoldDB" id="A0A0D8ZQ39"/>
<keyword evidence="2 3" id="KW-0456">Lyase</keyword>